<protein>
    <submittedName>
        <fullName evidence="5">Sulfotransferase 1C4-like</fullName>
    </submittedName>
</protein>
<evidence type="ECO:0000313" key="5">
    <source>
        <dbReference type="RefSeq" id="XP_002740898.1"/>
    </source>
</evidence>
<dbReference type="RefSeq" id="XP_002740898.1">
    <property type="nucleotide sequence ID" value="XM_002740852.2"/>
</dbReference>
<accession>A0ABM0GZK3</accession>
<dbReference type="GeneID" id="100366879"/>
<feature type="domain" description="Sulfotransferase" evidence="3">
    <location>
        <begin position="37"/>
        <end position="148"/>
    </location>
</feature>
<gene>
    <name evidence="5" type="primary">LOC100366879</name>
</gene>
<keyword evidence="2" id="KW-0808">Transferase</keyword>
<dbReference type="Proteomes" id="UP000694865">
    <property type="component" value="Unplaced"/>
</dbReference>
<comment type="similarity">
    <text evidence="1">Belongs to the sulfotransferase 1 family.</text>
</comment>
<evidence type="ECO:0000259" key="3">
    <source>
        <dbReference type="Pfam" id="PF00685"/>
    </source>
</evidence>
<dbReference type="PANTHER" id="PTHR11783">
    <property type="entry name" value="SULFOTRANSFERASE SULT"/>
    <property type="match status" value="1"/>
</dbReference>
<dbReference type="InterPro" id="IPR000863">
    <property type="entry name" value="Sulfotransferase_dom"/>
</dbReference>
<evidence type="ECO:0000313" key="4">
    <source>
        <dbReference type="Proteomes" id="UP000694865"/>
    </source>
</evidence>
<organism evidence="4 5">
    <name type="scientific">Saccoglossus kowalevskii</name>
    <name type="common">Acorn worm</name>
    <dbReference type="NCBI Taxonomy" id="10224"/>
    <lineage>
        <taxon>Eukaryota</taxon>
        <taxon>Metazoa</taxon>
        <taxon>Hemichordata</taxon>
        <taxon>Enteropneusta</taxon>
        <taxon>Harrimaniidae</taxon>
        <taxon>Saccoglossus</taxon>
    </lineage>
</organism>
<name>A0ABM0GZK3_SACKO</name>
<evidence type="ECO:0000256" key="2">
    <source>
        <dbReference type="ARBA" id="ARBA00022679"/>
    </source>
</evidence>
<dbReference type="Gene3D" id="3.40.50.300">
    <property type="entry name" value="P-loop containing nucleotide triphosphate hydrolases"/>
    <property type="match status" value="1"/>
</dbReference>
<reference evidence="5" key="1">
    <citation type="submission" date="2025-08" db="UniProtKB">
        <authorList>
            <consortium name="RefSeq"/>
        </authorList>
    </citation>
    <scope>IDENTIFICATION</scope>
    <source>
        <tissue evidence="5">Testes</tissue>
    </source>
</reference>
<evidence type="ECO:0000256" key="1">
    <source>
        <dbReference type="ARBA" id="ARBA00005771"/>
    </source>
</evidence>
<proteinExistence type="inferred from homology"/>
<dbReference type="SUPFAM" id="SSF52540">
    <property type="entry name" value="P-loop containing nucleoside triphosphate hydrolases"/>
    <property type="match status" value="1"/>
</dbReference>
<dbReference type="Pfam" id="PF00685">
    <property type="entry name" value="Sulfotransfer_1"/>
    <property type="match status" value="1"/>
</dbReference>
<dbReference type="InterPro" id="IPR027417">
    <property type="entry name" value="P-loop_NTPase"/>
</dbReference>
<keyword evidence="4" id="KW-1185">Reference proteome</keyword>
<sequence>MDDKVIVPGTIEYQGAAFQDIVNIKILDSPDIVNCRDDDVFVVSYPKAGTTWAIEIVSLIMNGGDVDANHAVPQPERNPMLESYISRPMLTLMYIMKKIQWLLPSFLHLENYIFVPPIKGLFAFDGMRQMEKLPSPRLIKSHLPYKFFSFTST</sequence>